<name>A0AAN9AAU4_HALRR</name>
<feature type="transmembrane region" description="Helical" evidence="5">
    <location>
        <begin position="16"/>
        <end position="34"/>
    </location>
</feature>
<evidence type="ECO:0000256" key="3">
    <source>
        <dbReference type="ARBA" id="ARBA00022989"/>
    </source>
</evidence>
<keyword evidence="7" id="KW-1185">Reference proteome</keyword>
<dbReference type="AlphaFoldDB" id="A0AAN9AAU4"/>
<evidence type="ECO:0000256" key="5">
    <source>
        <dbReference type="SAM" id="Phobius"/>
    </source>
</evidence>
<dbReference type="InterPro" id="IPR029020">
    <property type="entry name" value="Ammonium/urea_transptr"/>
</dbReference>
<reference evidence="6 7" key="1">
    <citation type="submission" date="2023-11" db="EMBL/GenBank/DDBJ databases">
        <title>Halocaridina rubra genome assembly.</title>
        <authorList>
            <person name="Smith C."/>
        </authorList>
    </citation>
    <scope>NUCLEOTIDE SEQUENCE [LARGE SCALE GENOMIC DNA]</scope>
    <source>
        <strain evidence="6">EP-1</strain>
        <tissue evidence="6">Whole</tissue>
    </source>
</reference>
<proteinExistence type="predicted"/>
<dbReference type="GO" id="GO:0016020">
    <property type="term" value="C:membrane"/>
    <property type="evidence" value="ECO:0007669"/>
    <property type="project" value="UniProtKB-SubCell"/>
</dbReference>
<organism evidence="6 7">
    <name type="scientific">Halocaridina rubra</name>
    <name type="common">Hawaiian red shrimp</name>
    <dbReference type="NCBI Taxonomy" id="373956"/>
    <lineage>
        <taxon>Eukaryota</taxon>
        <taxon>Metazoa</taxon>
        <taxon>Ecdysozoa</taxon>
        <taxon>Arthropoda</taxon>
        <taxon>Crustacea</taxon>
        <taxon>Multicrustacea</taxon>
        <taxon>Malacostraca</taxon>
        <taxon>Eumalacostraca</taxon>
        <taxon>Eucarida</taxon>
        <taxon>Decapoda</taxon>
        <taxon>Pleocyemata</taxon>
        <taxon>Caridea</taxon>
        <taxon>Atyoidea</taxon>
        <taxon>Atyidae</taxon>
        <taxon>Halocaridina</taxon>
    </lineage>
</organism>
<keyword evidence="3 5" id="KW-1133">Transmembrane helix</keyword>
<sequence>MYLDKGLNALLASASLPAYSIPFNIAITILLLCLHEPPTQSLFLSYTIHDANTTQEVEWEKS</sequence>
<evidence type="ECO:0000256" key="2">
    <source>
        <dbReference type="ARBA" id="ARBA00022692"/>
    </source>
</evidence>
<comment type="caution">
    <text evidence="6">The sequence shown here is derived from an EMBL/GenBank/DDBJ whole genome shotgun (WGS) entry which is preliminary data.</text>
</comment>
<dbReference type="EMBL" id="JAXCGZ010009546">
    <property type="protein sequence ID" value="KAK7076807.1"/>
    <property type="molecule type" value="Genomic_DNA"/>
</dbReference>
<evidence type="ECO:0000313" key="6">
    <source>
        <dbReference type="EMBL" id="KAK7076807.1"/>
    </source>
</evidence>
<evidence type="ECO:0000256" key="4">
    <source>
        <dbReference type="ARBA" id="ARBA00023136"/>
    </source>
</evidence>
<dbReference type="Proteomes" id="UP001381693">
    <property type="component" value="Unassembled WGS sequence"/>
</dbReference>
<comment type="subcellular location">
    <subcellularLocation>
        <location evidence="1">Membrane</location>
        <topology evidence="1">Multi-pass membrane protein</topology>
    </subcellularLocation>
</comment>
<protein>
    <submittedName>
        <fullName evidence="6">Uncharacterized protein</fullName>
    </submittedName>
</protein>
<evidence type="ECO:0000313" key="7">
    <source>
        <dbReference type="Proteomes" id="UP001381693"/>
    </source>
</evidence>
<dbReference type="Gene3D" id="1.10.3430.10">
    <property type="entry name" value="Ammonium transporter AmtB like domains"/>
    <property type="match status" value="1"/>
</dbReference>
<accession>A0AAN9AAU4</accession>
<keyword evidence="2 5" id="KW-0812">Transmembrane</keyword>
<keyword evidence="4 5" id="KW-0472">Membrane</keyword>
<gene>
    <name evidence="6" type="ORF">SK128_018282</name>
</gene>
<evidence type="ECO:0000256" key="1">
    <source>
        <dbReference type="ARBA" id="ARBA00004141"/>
    </source>
</evidence>